<reference evidence="3 4" key="1">
    <citation type="submission" date="2014-05" db="EMBL/GenBank/DDBJ databases">
        <title>Whole genome shotgun sequence of Rhizobium rhizogenes NBRC 13257.</title>
        <authorList>
            <person name="Katano-Makiyama Y."/>
            <person name="Hosoyama A."/>
            <person name="Hashimoto M."/>
            <person name="Hosoyama Y."/>
            <person name="Noguchi M."/>
            <person name="Tsuchikane K."/>
            <person name="Kimura A."/>
            <person name="Ohji S."/>
            <person name="Ichikawa N."/>
            <person name="Yamazoe A."/>
            <person name="Fujita N."/>
        </authorList>
    </citation>
    <scope>NUCLEOTIDE SEQUENCE [LARGE SCALE GENOMIC DNA]</scope>
    <source>
        <strain evidence="3 4">NBRC 13257</strain>
    </source>
</reference>
<dbReference type="Pfam" id="PF01161">
    <property type="entry name" value="PBP"/>
    <property type="match status" value="1"/>
</dbReference>
<dbReference type="InterPro" id="IPR005247">
    <property type="entry name" value="YbhB_YbcL/LppC-like"/>
</dbReference>
<dbReference type="NCBIfam" id="TIGR00481">
    <property type="entry name" value="YbhB/YbcL family Raf kinase inhibitor-like protein"/>
    <property type="match status" value="1"/>
</dbReference>
<proteinExistence type="predicted"/>
<dbReference type="RefSeq" id="WP_042470109.1">
    <property type="nucleotide sequence ID" value="NZ_BAYX01000002.1"/>
</dbReference>
<dbReference type="Gene3D" id="3.90.280.10">
    <property type="entry name" value="PEBP-like"/>
    <property type="match status" value="1"/>
</dbReference>
<dbReference type="PANTHER" id="PTHR30289">
    <property type="entry name" value="UNCHARACTERIZED PROTEIN YBCL-RELATED"/>
    <property type="match status" value="1"/>
</dbReference>
<name>A0AA87Q4Z0_RHIRH</name>
<protein>
    <recommendedName>
        <fullName evidence="5">YbhB/YbcL family Raf kinase inhibitor-like protein</fullName>
    </recommendedName>
</protein>
<organism evidence="3 4">
    <name type="scientific">Rhizobium rhizogenes NBRC 13257</name>
    <dbReference type="NCBI Taxonomy" id="1220581"/>
    <lineage>
        <taxon>Bacteria</taxon>
        <taxon>Pseudomonadati</taxon>
        <taxon>Pseudomonadota</taxon>
        <taxon>Alphaproteobacteria</taxon>
        <taxon>Hyphomicrobiales</taxon>
        <taxon>Rhizobiaceae</taxon>
        <taxon>Rhizobium/Agrobacterium group</taxon>
        <taxon>Rhizobium</taxon>
    </lineage>
</organism>
<dbReference type="EMBL" id="BAYX01000002">
    <property type="protein sequence ID" value="GAJ91409.1"/>
    <property type="molecule type" value="Genomic_DNA"/>
</dbReference>
<evidence type="ECO:0000256" key="2">
    <source>
        <dbReference type="SAM" id="SignalP"/>
    </source>
</evidence>
<feature type="compositionally biased region" description="Gly residues" evidence="1">
    <location>
        <begin position="149"/>
        <end position="164"/>
    </location>
</feature>
<evidence type="ECO:0008006" key="5">
    <source>
        <dbReference type="Google" id="ProtNLM"/>
    </source>
</evidence>
<evidence type="ECO:0000256" key="1">
    <source>
        <dbReference type="SAM" id="MobiDB-lite"/>
    </source>
</evidence>
<sequence>MRHTPHLLGAIAIAAAVTTGSPAFAADLKVKFEKSDGRMLLPENASCIATPNSKSAPGPNKSVALSWSKGPKGTRSYALTMVDPDVPSDFSLFNKDDTIIPGNFKRMEFVHWVLADIPASLTSLPEGADGDNSPVAGLPLERTDHGRRGQNGAGGGSLKNGPHGGYMGACPPWNDERIHGYHVTVYALDVDRLNLPDLFTRADLLAAAKGHILASGSQELLYTLNAKARK</sequence>
<feature type="region of interest" description="Disordered" evidence="1">
    <location>
        <begin position="123"/>
        <end position="164"/>
    </location>
</feature>
<gene>
    <name evidence="3" type="ORF">RRH01S_02_00770</name>
</gene>
<dbReference type="PANTHER" id="PTHR30289:SF1">
    <property type="entry name" value="PEBP (PHOSPHATIDYLETHANOLAMINE-BINDING PROTEIN) FAMILY PROTEIN"/>
    <property type="match status" value="1"/>
</dbReference>
<feature type="signal peptide" evidence="2">
    <location>
        <begin position="1"/>
        <end position="25"/>
    </location>
</feature>
<evidence type="ECO:0000313" key="4">
    <source>
        <dbReference type="Proteomes" id="UP000026941"/>
    </source>
</evidence>
<comment type="caution">
    <text evidence="3">The sequence shown here is derived from an EMBL/GenBank/DDBJ whole genome shotgun (WGS) entry which is preliminary data.</text>
</comment>
<dbReference type="AlphaFoldDB" id="A0AA87Q4Z0"/>
<accession>A0AA87Q4Z0</accession>
<dbReference type="InterPro" id="IPR036610">
    <property type="entry name" value="PEBP-like_sf"/>
</dbReference>
<dbReference type="Proteomes" id="UP000026941">
    <property type="component" value="Unassembled WGS sequence"/>
</dbReference>
<dbReference type="CDD" id="cd00865">
    <property type="entry name" value="PEBP_bact_arch"/>
    <property type="match status" value="1"/>
</dbReference>
<dbReference type="SUPFAM" id="SSF49777">
    <property type="entry name" value="PEBP-like"/>
    <property type="match status" value="1"/>
</dbReference>
<evidence type="ECO:0000313" key="3">
    <source>
        <dbReference type="EMBL" id="GAJ91409.1"/>
    </source>
</evidence>
<dbReference type="InterPro" id="IPR008914">
    <property type="entry name" value="PEBP"/>
</dbReference>
<feature type="chain" id="PRO_5041687195" description="YbhB/YbcL family Raf kinase inhibitor-like protein" evidence="2">
    <location>
        <begin position="26"/>
        <end position="230"/>
    </location>
</feature>
<keyword evidence="2" id="KW-0732">Signal</keyword>